<dbReference type="GO" id="GO:0016887">
    <property type="term" value="F:ATP hydrolysis activity"/>
    <property type="evidence" value="ECO:0007669"/>
    <property type="project" value="InterPro"/>
</dbReference>
<evidence type="ECO:0000259" key="6">
    <source>
        <dbReference type="PROSITE" id="PS50893"/>
    </source>
</evidence>
<dbReference type="EMBL" id="CP129674">
    <property type="protein sequence ID" value="XDS44813.1"/>
    <property type="molecule type" value="Genomic_DNA"/>
</dbReference>
<accession>A0AB39U777</accession>
<dbReference type="SUPFAM" id="SSF52540">
    <property type="entry name" value="P-loop containing nucleoside triphosphate hydrolases"/>
    <property type="match status" value="1"/>
</dbReference>
<dbReference type="InterPro" id="IPR003593">
    <property type="entry name" value="AAA+_ATPase"/>
</dbReference>
<proteinExistence type="predicted"/>
<name>A0AB39U777_9BIFI</name>
<dbReference type="GO" id="GO:0046677">
    <property type="term" value="P:response to antibiotic"/>
    <property type="evidence" value="ECO:0007669"/>
    <property type="project" value="UniProtKB-KW"/>
</dbReference>
<dbReference type="InterPro" id="IPR027417">
    <property type="entry name" value="P-loop_NTPase"/>
</dbReference>
<evidence type="ECO:0000256" key="5">
    <source>
        <dbReference type="ARBA" id="ARBA00023251"/>
    </source>
</evidence>
<dbReference type="AlphaFoldDB" id="A0AB39U777"/>
<sequence>MIFSMSHEALSIRNVSRDFHHGEVHAVRNVSLEISPGQIHGLVGVNGAGKTTLVKMCATILAPTAGEISIASIDAVKNPERARSGLGLVLGGDKGFYPRATVDANLRFFADIAGVPYRDNHREVARVLKLVALSEKGRVKVQELSRGQRQRLHIARALLGSPALLLLDEPTNGLDPEVALEVRDLIRVVANTGVGILLTSHSMPEVEELADRITIMDSGTVQVSGSLDEIYRYAGVEQATTFSFLPNAGFSLDEFSALLDGTALIVSRSVGSTWFITALWKPGTTPAVEKIRSYFTSHGISILEGTVTRAATLEDAFLAISHRPQKDGRA</sequence>
<dbReference type="PANTHER" id="PTHR42711:SF18">
    <property type="entry name" value="ABC TRANSPORTER, ATP-BINDING PROTEIN"/>
    <property type="match status" value="1"/>
</dbReference>
<gene>
    <name evidence="7" type="ORF">QN215_01360</name>
</gene>
<feature type="domain" description="ABC transporter" evidence="6">
    <location>
        <begin position="10"/>
        <end position="243"/>
    </location>
</feature>
<evidence type="ECO:0000313" key="7">
    <source>
        <dbReference type="EMBL" id="XDS44813.1"/>
    </source>
</evidence>
<dbReference type="Pfam" id="PF00005">
    <property type="entry name" value="ABC_tran"/>
    <property type="match status" value="1"/>
</dbReference>
<keyword evidence="3" id="KW-0547">Nucleotide-binding</keyword>
<keyword evidence="4 7" id="KW-0067">ATP-binding</keyword>
<dbReference type="GO" id="GO:0005524">
    <property type="term" value="F:ATP binding"/>
    <property type="evidence" value="ECO:0007669"/>
    <property type="project" value="UniProtKB-KW"/>
</dbReference>
<protein>
    <submittedName>
        <fullName evidence="7">ABC transporter ATP-binding protein</fullName>
    </submittedName>
</protein>
<dbReference type="InterPro" id="IPR050763">
    <property type="entry name" value="ABC_transporter_ATP-binding"/>
</dbReference>
<evidence type="ECO:0000256" key="2">
    <source>
        <dbReference type="ARBA" id="ARBA00022448"/>
    </source>
</evidence>
<evidence type="ECO:0000256" key="3">
    <source>
        <dbReference type="ARBA" id="ARBA00022741"/>
    </source>
</evidence>
<dbReference type="KEGG" id="baqk:QN215_01360"/>
<dbReference type="RefSeq" id="WP_369344359.1">
    <property type="nucleotide sequence ID" value="NZ_CP129674.1"/>
</dbReference>
<organism evidence="7">
    <name type="scientific">Bifidobacterium aquikefiricola</name>
    <dbReference type="NCBI Taxonomy" id="3059038"/>
    <lineage>
        <taxon>Bacteria</taxon>
        <taxon>Bacillati</taxon>
        <taxon>Actinomycetota</taxon>
        <taxon>Actinomycetes</taxon>
        <taxon>Bifidobacteriales</taxon>
        <taxon>Bifidobacteriaceae</taxon>
        <taxon>Bifidobacterium</taxon>
    </lineage>
</organism>
<dbReference type="Gene3D" id="3.40.50.300">
    <property type="entry name" value="P-loop containing nucleotide triphosphate hydrolases"/>
    <property type="match status" value="1"/>
</dbReference>
<keyword evidence="5" id="KW-0046">Antibiotic resistance</keyword>
<comment type="subcellular location">
    <subcellularLocation>
        <location evidence="1">Cell membrane</location>
        <topology evidence="1">Peripheral membrane protein</topology>
    </subcellularLocation>
</comment>
<dbReference type="PANTHER" id="PTHR42711">
    <property type="entry name" value="ABC TRANSPORTER ATP-BINDING PROTEIN"/>
    <property type="match status" value="1"/>
</dbReference>
<evidence type="ECO:0000256" key="1">
    <source>
        <dbReference type="ARBA" id="ARBA00004202"/>
    </source>
</evidence>
<dbReference type="InterPro" id="IPR003439">
    <property type="entry name" value="ABC_transporter-like_ATP-bd"/>
</dbReference>
<dbReference type="SMART" id="SM00382">
    <property type="entry name" value="AAA"/>
    <property type="match status" value="1"/>
</dbReference>
<dbReference type="PROSITE" id="PS50893">
    <property type="entry name" value="ABC_TRANSPORTER_2"/>
    <property type="match status" value="1"/>
</dbReference>
<dbReference type="GO" id="GO:0005886">
    <property type="term" value="C:plasma membrane"/>
    <property type="evidence" value="ECO:0007669"/>
    <property type="project" value="UniProtKB-SubCell"/>
</dbReference>
<keyword evidence="2" id="KW-0813">Transport</keyword>
<reference evidence="7" key="1">
    <citation type="submission" date="2023-07" db="EMBL/GenBank/DDBJ databases">
        <title>Bifidobacterium aquikefiriaerophilum sp. nov. and Bifidobacterium eccum sp. nov., isolated from water kefir.</title>
        <authorList>
            <person name="Breselge S."/>
            <person name="Bellassi P."/>
            <person name="Barcenilla C."/>
            <person name="Alvarez-Ordonez A."/>
            <person name="Morelli L."/>
            <person name="Cotter P.D."/>
        </authorList>
    </citation>
    <scope>NUCLEOTIDE SEQUENCE</scope>
    <source>
        <strain evidence="7">WK041_4_12</strain>
    </source>
</reference>
<evidence type="ECO:0000256" key="4">
    <source>
        <dbReference type="ARBA" id="ARBA00022840"/>
    </source>
</evidence>